<evidence type="ECO:0000313" key="2">
    <source>
        <dbReference type="Proteomes" id="UP000738349"/>
    </source>
</evidence>
<dbReference type="InterPro" id="IPR038071">
    <property type="entry name" value="UROD/MetE-like_sf"/>
</dbReference>
<dbReference type="EMBL" id="JAGMUV010000034">
    <property type="protein sequence ID" value="KAH7113547.1"/>
    <property type="molecule type" value="Genomic_DNA"/>
</dbReference>
<name>A0A9P9D6W9_9HYPO</name>
<sequence length="304" mass="34881">MRSAFVDNARAAPAELTSEQIEKGQAMLKDLDLETGYDEAAIKSYDIFKQLRDEGVVEKHVKFQVSMPTIANVIGILIEEKFRPLVEPVYEEALFKSLQRIQDAIPHQDLAIQIDLGMDMAYWENKVFQPWFADRAHVVDYIAKMISQIRPAVDLGLHYCYGDMNHQHFTEPTSLGPIVDLHQHIMKRSQRSIEWIHCPVPLSAMDQLDSFYAPLSILDPQLVQNKTKLYLGLVHPHDVEGTQARISAAGRVVQEFGVATECGWGRIPDREDIDSIMDICRRVSRDHRDRRTEEYADYGYKLAR</sequence>
<dbReference type="Proteomes" id="UP000738349">
    <property type="component" value="Unassembled WGS sequence"/>
</dbReference>
<proteinExistence type="predicted"/>
<comment type="caution">
    <text evidence="1">The sequence shown here is derived from an EMBL/GenBank/DDBJ whole genome shotgun (WGS) entry which is preliminary data.</text>
</comment>
<keyword evidence="2" id="KW-1185">Reference proteome</keyword>
<evidence type="ECO:0000313" key="1">
    <source>
        <dbReference type="EMBL" id="KAH7113547.1"/>
    </source>
</evidence>
<dbReference type="Gene3D" id="3.20.20.210">
    <property type="match status" value="1"/>
</dbReference>
<gene>
    <name evidence="1" type="ORF">EDB81DRAFT_670160</name>
</gene>
<dbReference type="SUPFAM" id="SSF51726">
    <property type="entry name" value="UROD/MetE-like"/>
    <property type="match status" value="1"/>
</dbReference>
<protein>
    <submittedName>
        <fullName evidence="1">Uncharacterized protein</fullName>
    </submittedName>
</protein>
<organism evidence="1 2">
    <name type="scientific">Dactylonectria macrodidyma</name>
    <dbReference type="NCBI Taxonomy" id="307937"/>
    <lineage>
        <taxon>Eukaryota</taxon>
        <taxon>Fungi</taxon>
        <taxon>Dikarya</taxon>
        <taxon>Ascomycota</taxon>
        <taxon>Pezizomycotina</taxon>
        <taxon>Sordariomycetes</taxon>
        <taxon>Hypocreomycetidae</taxon>
        <taxon>Hypocreales</taxon>
        <taxon>Nectriaceae</taxon>
        <taxon>Dactylonectria</taxon>
    </lineage>
</organism>
<dbReference type="AlphaFoldDB" id="A0A9P9D6W9"/>
<accession>A0A9P9D6W9</accession>
<dbReference type="OrthoDB" id="5422863at2759"/>
<reference evidence="1" key="1">
    <citation type="journal article" date="2021" name="Nat. Commun.">
        <title>Genetic determinants of endophytism in the Arabidopsis root mycobiome.</title>
        <authorList>
            <person name="Mesny F."/>
            <person name="Miyauchi S."/>
            <person name="Thiergart T."/>
            <person name="Pickel B."/>
            <person name="Atanasova L."/>
            <person name="Karlsson M."/>
            <person name="Huettel B."/>
            <person name="Barry K.W."/>
            <person name="Haridas S."/>
            <person name="Chen C."/>
            <person name="Bauer D."/>
            <person name="Andreopoulos W."/>
            <person name="Pangilinan J."/>
            <person name="LaButti K."/>
            <person name="Riley R."/>
            <person name="Lipzen A."/>
            <person name="Clum A."/>
            <person name="Drula E."/>
            <person name="Henrissat B."/>
            <person name="Kohler A."/>
            <person name="Grigoriev I.V."/>
            <person name="Martin F.M."/>
            <person name="Hacquard S."/>
        </authorList>
    </citation>
    <scope>NUCLEOTIDE SEQUENCE</scope>
    <source>
        <strain evidence="1">MPI-CAGE-AT-0147</strain>
    </source>
</reference>